<dbReference type="KEGG" id="dvn:HQ394_01795"/>
<keyword evidence="3 6" id="KW-1133">Transmembrane helix</keyword>
<evidence type="ECO:0000256" key="6">
    <source>
        <dbReference type="SAM" id="Phobius"/>
    </source>
</evidence>
<evidence type="ECO:0000313" key="9">
    <source>
        <dbReference type="Proteomes" id="UP000516369"/>
    </source>
</evidence>
<evidence type="ECO:0000313" key="8">
    <source>
        <dbReference type="EMBL" id="QNT68323.1"/>
    </source>
</evidence>
<evidence type="ECO:0000259" key="7">
    <source>
        <dbReference type="Pfam" id="PF25917"/>
    </source>
</evidence>
<reference evidence="8 9" key="1">
    <citation type="submission" date="2020-05" db="EMBL/GenBank/DDBJ databases">
        <title>Complete closed genome sequence of Defluviicoccus vanus.</title>
        <authorList>
            <person name="Bessarab I."/>
            <person name="Arumugam K."/>
            <person name="Maszenan A.M."/>
            <person name="Seviour R.J."/>
            <person name="Williams R.B."/>
        </authorList>
    </citation>
    <scope>NUCLEOTIDE SEQUENCE [LARGE SCALE GENOMIC DNA]</scope>
    <source>
        <strain evidence="8 9">Ben 114</strain>
    </source>
</reference>
<keyword evidence="2 6" id="KW-0812">Transmembrane</keyword>
<organism evidence="8 9">
    <name type="scientific">Defluviicoccus vanus</name>
    <dbReference type="NCBI Taxonomy" id="111831"/>
    <lineage>
        <taxon>Bacteria</taxon>
        <taxon>Pseudomonadati</taxon>
        <taxon>Pseudomonadota</taxon>
        <taxon>Alphaproteobacteria</taxon>
        <taxon>Rhodospirillales</taxon>
        <taxon>Rhodospirillaceae</taxon>
        <taxon>Defluviicoccus</taxon>
    </lineage>
</organism>
<feature type="region of interest" description="Disordered" evidence="5">
    <location>
        <begin position="32"/>
        <end position="51"/>
    </location>
</feature>
<evidence type="ECO:0000256" key="1">
    <source>
        <dbReference type="ARBA" id="ARBA00004167"/>
    </source>
</evidence>
<dbReference type="PANTHER" id="PTHR30386">
    <property type="entry name" value="MEMBRANE FUSION SUBUNIT OF EMRAB-TOLC MULTIDRUG EFFLUX PUMP"/>
    <property type="match status" value="1"/>
</dbReference>
<dbReference type="GO" id="GO:0016020">
    <property type="term" value="C:membrane"/>
    <property type="evidence" value="ECO:0007669"/>
    <property type="project" value="UniProtKB-SubCell"/>
</dbReference>
<accession>A0A7H1MXY7</accession>
<keyword evidence="4 6" id="KW-0472">Membrane</keyword>
<gene>
    <name evidence="8" type="ORF">HQ394_01795</name>
</gene>
<dbReference type="EMBL" id="CP053923">
    <property type="protein sequence ID" value="QNT68323.1"/>
    <property type="molecule type" value="Genomic_DNA"/>
</dbReference>
<sequence length="200" mass="21010">MDDARLGRRERLDATILPASDRQGPAVPKLARADMPHVPPEGAVTRKEAAKTPPKRRRLVVVVLLALALVGIGGTWWWLTRNLQSTDDAFVDGNIVPLSARISGTVETVLITDNQQVAEGDLLIQLDPRDQQAALDNATATLASAVAQRTPGRGQSAAAAADDRGNTAGNGKRAGRRALGVGRSEGGGDGQRSGDAAREE</sequence>
<feature type="region of interest" description="Disordered" evidence="5">
    <location>
        <begin position="147"/>
        <end position="200"/>
    </location>
</feature>
<feature type="compositionally biased region" description="Low complexity" evidence="5">
    <location>
        <begin position="152"/>
        <end position="171"/>
    </location>
</feature>
<dbReference type="Gene3D" id="2.40.50.100">
    <property type="match status" value="1"/>
</dbReference>
<evidence type="ECO:0000256" key="4">
    <source>
        <dbReference type="ARBA" id="ARBA00023136"/>
    </source>
</evidence>
<evidence type="ECO:0000256" key="5">
    <source>
        <dbReference type="SAM" id="MobiDB-lite"/>
    </source>
</evidence>
<comment type="subcellular location">
    <subcellularLocation>
        <location evidence="1">Membrane</location>
        <topology evidence="1">Single-pass membrane protein</topology>
    </subcellularLocation>
</comment>
<dbReference type="InterPro" id="IPR058625">
    <property type="entry name" value="MdtA-like_BSH"/>
</dbReference>
<dbReference type="Gene3D" id="1.10.287.470">
    <property type="entry name" value="Helix hairpin bin"/>
    <property type="match status" value="1"/>
</dbReference>
<feature type="transmembrane region" description="Helical" evidence="6">
    <location>
        <begin position="59"/>
        <end position="79"/>
    </location>
</feature>
<dbReference type="Pfam" id="PF25917">
    <property type="entry name" value="BSH_RND"/>
    <property type="match status" value="1"/>
</dbReference>
<keyword evidence="9" id="KW-1185">Reference proteome</keyword>
<feature type="domain" description="Multidrug resistance protein MdtA-like barrel-sandwich hybrid" evidence="7">
    <location>
        <begin position="95"/>
        <end position="161"/>
    </location>
</feature>
<dbReference type="SUPFAM" id="SSF111369">
    <property type="entry name" value="HlyD-like secretion proteins"/>
    <property type="match status" value="1"/>
</dbReference>
<dbReference type="Proteomes" id="UP000516369">
    <property type="component" value="Chromosome"/>
</dbReference>
<proteinExistence type="predicted"/>
<name>A0A7H1MXY7_9PROT</name>
<dbReference type="InterPro" id="IPR050739">
    <property type="entry name" value="MFP"/>
</dbReference>
<protein>
    <submittedName>
        <fullName evidence="8">Biotin/lipoyl-binding protein</fullName>
    </submittedName>
</protein>
<evidence type="ECO:0000256" key="3">
    <source>
        <dbReference type="ARBA" id="ARBA00022989"/>
    </source>
</evidence>
<dbReference type="PANTHER" id="PTHR30386:SF26">
    <property type="entry name" value="TRANSPORT PROTEIN COMB"/>
    <property type="match status" value="1"/>
</dbReference>
<evidence type="ECO:0000256" key="2">
    <source>
        <dbReference type="ARBA" id="ARBA00022692"/>
    </source>
</evidence>
<dbReference type="AlphaFoldDB" id="A0A7H1MXY7"/>